<protein>
    <submittedName>
        <fullName evidence="2">Uncharacterized protein</fullName>
    </submittedName>
</protein>
<name>A0A8J2KGT5_9HEXA</name>
<comment type="caution">
    <text evidence="2">The sequence shown here is derived from an EMBL/GenBank/DDBJ whole genome shotgun (WGS) entry which is preliminary data.</text>
</comment>
<gene>
    <name evidence="2" type="ORF">AFUS01_LOCUS25032</name>
</gene>
<reference evidence="2" key="1">
    <citation type="submission" date="2021-06" db="EMBL/GenBank/DDBJ databases">
        <authorList>
            <person name="Hodson N. C."/>
            <person name="Mongue J. A."/>
            <person name="Jaron S. K."/>
        </authorList>
    </citation>
    <scope>NUCLEOTIDE SEQUENCE</scope>
</reference>
<evidence type="ECO:0000256" key="1">
    <source>
        <dbReference type="SAM" id="MobiDB-lite"/>
    </source>
</evidence>
<feature type="compositionally biased region" description="Basic and acidic residues" evidence="1">
    <location>
        <begin position="1"/>
        <end position="23"/>
    </location>
</feature>
<evidence type="ECO:0000313" key="2">
    <source>
        <dbReference type="EMBL" id="CAG7786465.1"/>
    </source>
</evidence>
<sequence>MSDFYKRKMEGGKDEKTPPEPRLRPQLKTYMRTNSVPQPDSEPENQNTWTFFEHPKDSFMMDFDLVARMAWNPYHRCYFYYVGKRNKAGTVTTVKFSQYEGIIVRDFLSKILDEISLHPKIGRKFTDLIPFFDTDPSRATVSLQQDMRAQFWTDPDLQLETIRLRVVFNRIKGEYEFIFNNKVSDVVSKRLKNWQGPQLTFSMAAVRNFEAFLTEISQPAAPESQ</sequence>
<proteinExistence type="predicted"/>
<dbReference type="Proteomes" id="UP000708208">
    <property type="component" value="Unassembled WGS sequence"/>
</dbReference>
<evidence type="ECO:0000313" key="3">
    <source>
        <dbReference type="Proteomes" id="UP000708208"/>
    </source>
</evidence>
<feature type="region of interest" description="Disordered" evidence="1">
    <location>
        <begin position="1"/>
        <end position="46"/>
    </location>
</feature>
<dbReference type="AlphaFoldDB" id="A0A8J2KGT5"/>
<keyword evidence="3" id="KW-1185">Reference proteome</keyword>
<accession>A0A8J2KGT5</accession>
<feature type="compositionally biased region" description="Polar residues" evidence="1">
    <location>
        <begin position="31"/>
        <end position="46"/>
    </location>
</feature>
<dbReference type="EMBL" id="CAJVCH010318393">
    <property type="protein sequence ID" value="CAG7786465.1"/>
    <property type="molecule type" value="Genomic_DNA"/>
</dbReference>
<organism evidence="2 3">
    <name type="scientific">Allacma fusca</name>
    <dbReference type="NCBI Taxonomy" id="39272"/>
    <lineage>
        <taxon>Eukaryota</taxon>
        <taxon>Metazoa</taxon>
        <taxon>Ecdysozoa</taxon>
        <taxon>Arthropoda</taxon>
        <taxon>Hexapoda</taxon>
        <taxon>Collembola</taxon>
        <taxon>Symphypleona</taxon>
        <taxon>Sminthuridae</taxon>
        <taxon>Allacma</taxon>
    </lineage>
</organism>